<dbReference type="EMBL" id="BART01014118">
    <property type="protein sequence ID" value="GAG85046.1"/>
    <property type="molecule type" value="Genomic_DNA"/>
</dbReference>
<feature type="non-terminal residue" evidence="1">
    <location>
        <position position="1"/>
    </location>
</feature>
<proteinExistence type="predicted"/>
<accession>X1CLG1</accession>
<evidence type="ECO:0008006" key="2">
    <source>
        <dbReference type="Google" id="ProtNLM"/>
    </source>
</evidence>
<gene>
    <name evidence="1" type="ORF">S01H4_28404</name>
</gene>
<protein>
    <recommendedName>
        <fullName evidence="2">ParB/Sulfiredoxin domain-containing protein</fullName>
    </recommendedName>
</protein>
<comment type="caution">
    <text evidence="1">The sequence shown here is derived from an EMBL/GenBank/DDBJ whole genome shotgun (WGS) entry which is preliminary data.</text>
</comment>
<dbReference type="AlphaFoldDB" id="X1CLG1"/>
<evidence type="ECO:0000313" key="1">
    <source>
        <dbReference type="EMBL" id="GAG85046.1"/>
    </source>
</evidence>
<sequence>FSNDEFIPVTDCDSMKGGAHRVACALYFGVKDVRVKRLRGYGEWYGVSWFLENGFSLGELDLIQKKQEEIFECWGIDLKQ</sequence>
<reference evidence="1" key="1">
    <citation type="journal article" date="2014" name="Front. Microbiol.">
        <title>High frequency of phylogenetically diverse reductive dehalogenase-homologous genes in deep subseafloor sedimentary metagenomes.</title>
        <authorList>
            <person name="Kawai M."/>
            <person name="Futagami T."/>
            <person name="Toyoda A."/>
            <person name="Takaki Y."/>
            <person name="Nishi S."/>
            <person name="Hori S."/>
            <person name="Arai W."/>
            <person name="Tsubouchi T."/>
            <person name="Morono Y."/>
            <person name="Uchiyama I."/>
            <person name="Ito T."/>
            <person name="Fujiyama A."/>
            <person name="Inagaki F."/>
            <person name="Takami H."/>
        </authorList>
    </citation>
    <scope>NUCLEOTIDE SEQUENCE</scope>
    <source>
        <strain evidence="1">Expedition CK06-06</strain>
    </source>
</reference>
<name>X1CLG1_9ZZZZ</name>
<organism evidence="1">
    <name type="scientific">marine sediment metagenome</name>
    <dbReference type="NCBI Taxonomy" id="412755"/>
    <lineage>
        <taxon>unclassified sequences</taxon>
        <taxon>metagenomes</taxon>
        <taxon>ecological metagenomes</taxon>
    </lineage>
</organism>